<dbReference type="GO" id="GO:0007155">
    <property type="term" value="P:cell adhesion"/>
    <property type="evidence" value="ECO:0007669"/>
    <property type="project" value="InterPro"/>
</dbReference>
<dbReference type="GO" id="GO:0006811">
    <property type="term" value="P:monoatomic ion transport"/>
    <property type="evidence" value="ECO:0007669"/>
    <property type="project" value="UniProtKB-KW"/>
</dbReference>
<dbReference type="PANTHER" id="PTHR30329">
    <property type="entry name" value="STATOR ELEMENT OF FLAGELLAR MOTOR COMPLEX"/>
    <property type="match status" value="1"/>
</dbReference>
<dbReference type="CDD" id="cd07185">
    <property type="entry name" value="OmpA_C-like"/>
    <property type="match status" value="1"/>
</dbReference>
<gene>
    <name evidence="14" type="ORF">JCM19314_2942</name>
</gene>
<evidence type="ECO:0000256" key="3">
    <source>
        <dbReference type="ARBA" id="ARBA00022452"/>
    </source>
</evidence>
<evidence type="ECO:0000256" key="10">
    <source>
        <dbReference type="PROSITE-ProRule" id="PRU00473"/>
    </source>
</evidence>
<dbReference type="Gene3D" id="3.30.1330.60">
    <property type="entry name" value="OmpA-like domain"/>
    <property type="match status" value="1"/>
</dbReference>
<feature type="signal peptide" evidence="12">
    <location>
        <begin position="1"/>
        <end position="22"/>
    </location>
</feature>
<evidence type="ECO:0000256" key="4">
    <source>
        <dbReference type="ARBA" id="ARBA00022692"/>
    </source>
</evidence>
<protein>
    <submittedName>
        <fullName evidence="14">OmpA domain protein</fullName>
    </submittedName>
</protein>
<dbReference type="SUPFAM" id="SSF103088">
    <property type="entry name" value="OmpA-like"/>
    <property type="match status" value="1"/>
</dbReference>
<dbReference type="Pfam" id="PF02412">
    <property type="entry name" value="TSP_3"/>
    <property type="match status" value="4"/>
</dbReference>
<feature type="region of interest" description="Disordered" evidence="11">
    <location>
        <begin position="290"/>
        <end position="311"/>
    </location>
</feature>
<evidence type="ECO:0000256" key="8">
    <source>
        <dbReference type="ARBA" id="ARBA00023136"/>
    </source>
</evidence>
<keyword evidence="7" id="KW-0626">Porin</keyword>
<dbReference type="SUPFAM" id="SSF103647">
    <property type="entry name" value="TSP type-3 repeat"/>
    <property type="match status" value="2"/>
</dbReference>
<dbReference type="PRINTS" id="PR01021">
    <property type="entry name" value="OMPADOMAIN"/>
</dbReference>
<feature type="region of interest" description="Disordered" evidence="11">
    <location>
        <begin position="239"/>
        <end position="264"/>
    </location>
</feature>
<sequence length="458" mass="48676">MKNIFKILMACTVLFSATNVNAQDESNRWSVAIGMNAIDLYPVGEADQGLGDYFEDFFDTDHYNLLAAPSRVQVGYYVGDGIVATGAFSVNSIDKVGDTSIDNIAYYALDGGLEYNFRNMIKQDGIIAPFVGVGGGYNWVDNDGFGTFNGTAGIDFYVTEGIAINLQTTYKHAFEDANPKHFQHTAGLKFTWGGGTDTDGDGIYDDKDACPSVAGLEQFMGCPDSDGDGIEDSKDNCPNAAGPAESMGCPDTDGDGTLDKDDNCVNEAGPAYNNGCPDPDTDGDGVVDSKDNCKTVKGPASNNGCPTDRDNDGVLDADDKCPDTPGIASLAGCPKPAAPTVEEQEKLNQYAKTILFDTGKATIKAESAKVLADITAILKKYPTAKFSIDGHTDSVGSAKLNQRLSDSRANEVKNYLVANGIDEFRLSSVGYGEARPVADNSSKTGRAQNRRVEINLVN</sequence>
<dbReference type="GO" id="GO:0046930">
    <property type="term" value="C:pore complex"/>
    <property type="evidence" value="ECO:0007669"/>
    <property type="project" value="UniProtKB-KW"/>
</dbReference>
<keyword evidence="8 10" id="KW-0472">Membrane</keyword>
<keyword evidence="2" id="KW-0813">Transport</keyword>
<dbReference type="PRINTS" id="PR01023">
    <property type="entry name" value="NAFLGMOTY"/>
</dbReference>
<evidence type="ECO:0000256" key="1">
    <source>
        <dbReference type="ARBA" id="ARBA00004571"/>
    </source>
</evidence>
<dbReference type="Proteomes" id="UP000029226">
    <property type="component" value="Unassembled WGS sequence"/>
</dbReference>
<feature type="chain" id="PRO_5001863607" evidence="12">
    <location>
        <begin position="23"/>
        <end position="458"/>
    </location>
</feature>
<dbReference type="PROSITE" id="PS51123">
    <property type="entry name" value="OMPA_2"/>
    <property type="match status" value="1"/>
</dbReference>
<keyword evidence="3" id="KW-1134">Transmembrane beta strand</keyword>
<dbReference type="EMBL" id="BBMM01000001">
    <property type="protein sequence ID" value="GAK98911.1"/>
    <property type="molecule type" value="Genomic_DNA"/>
</dbReference>
<keyword evidence="9" id="KW-0998">Cell outer membrane</keyword>
<evidence type="ECO:0000313" key="15">
    <source>
        <dbReference type="Proteomes" id="UP000029226"/>
    </source>
</evidence>
<evidence type="ECO:0000256" key="6">
    <source>
        <dbReference type="ARBA" id="ARBA00023065"/>
    </source>
</evidence>
<dbReference type="GO" id="GO:0005509">
    <property type="term" value="F:calcium ion binding"/>
    <property type="evidence" value="ECO:0007669"/>
    <property type="project" value="InterPro"/>
</dbReference>
<accession>A0A090QTY8</accession>
<reference evidence="14 15" key="1">
    <citation type="journal article" date="2014" name="Genome Announc.">
        <title>Draft Genome Sequences of Marine Flavobacterium Nonlabens Strains NR17, NR24, NR27, NR32, NR33, and Ara13.</title>
        <authorList>
            <person name="Nakanishi M."/>
            <person name="Meirelles P."/>
            <person name="Suzuki R."/>
            <person name="Takatani N."/>
            <person name="Mino S."/>
            <person name="Suda W."/>
            <person name="Oshima K."/>
            <person name="Hattori M."/>
            <person name="Ohkuma M."/>
            <person name="Hosokawa M."/>
            <person name="Miyashita K."/>
            <person name="Thompson F.L."/>
            <person name="Niwa A."/>
            <person name="Sawabe T."/>
            <person name="Sawabe T."/>
        </authorList>
    </citation>
    <scope>NUCLEOTIDE SEQUENCE [LARGE SCALE GENOMIC DNA]</scope>
    <source>
        <strain evidence="15">JCM19314</strain>
    </source>
</reference>
<name>A0A090QTY8_NONUL</name>
<keyword evidence="5 12" id="KW-0732">Signal</keyword>
<organism evidence="14 15">
    <name type="scientific">Nonlabens ulvanivorans</name>
    <name type="common">Persicivirga ulvanivorans</name>
    <dbReference type="NCBI Taxonomy" id="906888"/>
    <lineage>
        <taxon>Bacteria</taxon>
        <taxon>Pseudomonadati</taxon>
        <taxon>Bacteroidota</taxon>
        <taxon>Flavobacteriia</taxon>
        <taxon>Flavobacteriales</taxon>
        <taxon>Flavobacteriaceae</taxon>
        <taxon>Nonlabens</taxon>
    </lineage>
</organism>
<evidence type="ECO:0000313" key="14">
    <source>
        <dbReference type="EMBL" id="GAK98911.1"/>
    </source>
</evidence>
<evidence type="ECO:0000256" key="2">
    <source>
        <dbReference type="ARBA" id="ARBA00022448"/>
    </source>
</evidence>
<dbReference type="InterPro" id="IPR011250">
    <property type="entry name" value="OMP/PagP_B-barrel"/>
</dbReference>
<keyword evidence="6" id="KW-0406">Ion transport</keyword>
<dbReference type="InterPro" id="IPR006664">
    <property type="entry name" value="OMP_bac"/>
</dbReference>
<comment type="subcellular location">
    <subcellularLocation>
        <location evidence="1">Cell outer membrane</location>
        <topology evidence="1">Multi-pass membrane protein</topology>
    </subcellularLocation>
</comment>
<evidence type="ECO:0000256" key="7">
    <source>
        <dbReference type="ARBA" id="ARBA00023114"/>
    </source>
</evidence>
<dbReference type="Gene3D" id="4.10.1080.10">
    <property type="entry name" value="TSP type-3 repeat"/>
    <property type="match status" value="1"/>
</dbReference>
<dbReference type="PANTHER" id="PTHR30329:SF21">
    <property type="entry name" value="LIPOPROTEIN YIAD-RELATED"/>
    <property type="match status" value="1"/>
</dbReference>
<dbReference type="GO" id="GO:0009279">
    <property type="term" value="C:cell outer membrane"/>
    <property type="evidence" value="ECO:0007669"/>
    <property type="project" value="UniProtKB-SubCell"/>
</dbReference>
<dbReference type="Pfam" id="PF00691">
    <property type="entry name" value="OmpA"/>
    <property type="match status" value="1"/>
</dbReference>
<feature type="domain" description="OmpA-like" evidence="13">
    <location>
        <begin position="343"/>
        <end position="458"/>
    </location>
</feature>
<dbReference type="InterPro" id="IPR028974">
    <property type="entry name" value="TSP_type-3_rpt"/>
</dbReference>
<dbReference type="InterPro" id="IPR003367">
    <property type="entry name" value="Thrombospondin_3-like_rpt"/>
</dbReference>
<evidence type="ECO:0000256" key="5">
    <source>
        <dbReference type="ARBA" id="ARBA00022729"/>
    </source>
</evidence>
<evidence type="ECO:0000256" key="11">
    <source>
        <dbReference type="SAM" id="MobiDB-lite"/>
    </source>
</evidence>
<comment type="caution">
    <text evidence="14">The sequence shown here is derived from an EMBL/GenBank/DDBJ whole genome shotgun (WGS) entry which is preliminary data.</text>
</comment>
<dbReference type="InterPro" id="IPR036737">
    <property type="entry name" value="OmpA-like_sf"/>
</dbReference>
<dbReference type="InterPro" id="IPR050330">
    <property type="entry name" value="Bact_OuterMem_StrucFunc"/>
</dbReference>
<dbReference type="AlphaFoldDB" id="A0A090QTY8"/>
<dbReference type="Gene3D" id="2.40.160.20">
    <property type="match status" value="1"/>
</dbReference>
<evidence type="ECO:0000256" key="9">
    <source>
        <dbReference type="ARBA" id="ARBA00023237"/>
    </source>
</evidence>
<evidence type="ECO:0000256" key="12">
    <source>
        <dbReference type="SAM" id="SignalP"/>
    </source>
</evidence>
<evidence type="ECO:0000259" key="13">
    <source>
        <dbReference type="PROSITE" id="PS51123"/>
    </source>
</evidence>
<dbReference type="SUPFAM" id="SSF56925">
    <property type="entry name" value="OMPA-like"/>
    <property type="match status" value="1"/>
</dbReference>
<keyword evidence="4" id="KW-0812">Transmembrane</keyword>
<dbReference type="InterPro" id="IPR006665">
    <property type="entry name" value="OmpA-like"/>
</dbReference>
<proteinExistence type="predicted"/>
<dbReference type="GO" id="GO:0015288">
    <property type="term" value="F:porin activity"/>
    <property type="evidence" value="ECO:0007669"/>
    <property type="project" value="UniProtKB-KW"/>
</dbReference>